<dbReference type="InterPro" id="IPR029055">
    <property type="entry name" value="Ntn_hydrolases_N"/>
</dbReference>
<evidence type="ECO:0000256" key="6">
    <source>
        <dbReference type="PIRNR" id="PIRNR001213"/>
    </source>
</evidence>
<dbReference type="PROSITE" id="PS00854">
    <property type="entry name" value="PROTEASOME_BETA_1"/>
    <property type="match status" value="1"/>
</dbReference>
<dbReference type="PIRSF" id="PIRSF001213">
    <property type="entry name" value="Psome_endopept_beta"/>
    <property type="match status" value="1"/>
</dbReference>
<evidence type="ECO:0000256" key="4">
    <source>
        <dbReference type="ARBA" id="ARBA00024953"/>
    </source>
</evidence>
<dbReference type="CDD" id="cd03760">
    <property type="entry name" value="proteasome_beta_type_4"/>
    <property type="match status" value="1"/>
</dbReference>
<accession>R4WT15</accession>
<dbReference type="InterPro" id="IPR016295">
    <property type="entry name" value="Proteasome_beta4"/>
</dbReference>
<dbReference type="Gene3D" id="3.60.20.10">
    <property type="entry name" value="Glutamine Phosphoribosylpyrophosphate, subunit 1, domain 1"/>
    <property type="match status" value="1"/>
</dbReference>
<keyword evidence="3 6" id="KW-0539">Nucleus</keyword>
<dbReference type="GO" id="GO:0005634">
    <property type="term" value="C:nucleus"/>
    <property type="evidence" value="ECO:0007669"/>
    <property type="project" value="UniProtKB-SubCell"/>
</dbReference>
<dbReference type="InterPro" id="IPR023333">
    <property type="entry name" value="Proteasome_suB-type"/>
</dbReference>
<keyword evidence="1 6" id="KW-0963">Cytoplasm</keyword>
<dbReference type="InterPro" id="IPR016050">
    <property type="entry name" value="Proteasome_bsu_CS"/>
</dbReference>
<evidence type="ECO:0000313" key="7">
    <source>
        <dbReference type="EMBL" id="BAN21082.1"/>
    </source>
</evidence>
<comment type="function">
    <text evidence="4">Non-catalytic component of the proteasome, a multicatalytic proteinase complex which is characterized by its ability to cleave peptides with Arg, Phe, Tyr, Leu, and Glu adjacent to the leaving group at neutral or slightly basic pH. The proteasome has an ATP-dependent proteolytic activity.</text>
</comment>
<evidence type="ECO:0000256" key="5">
    <source>
        <dbReference type="ARBA" id="ARBA00026071"/>
    </source>
</evidence>
<comment type="similarity">
    <text evidence="6">Belongs to the peptidase T1B family.</text>
</comment>
<organism evidence="7">
    <name type="scientific">Riptortus pedestris</name>
    <name type="common">Bean bug</name>
    <dbReference type="NCBI Taxonomy" id="329032"/>
    <lineage>
        <taxon>Eukaryota</taxon>
        <taxon>Metazoa</taxon>
        <taxon>Ecdysozoa</taxon>
        <taxon>Arthropoda</taxon>
        <taxon>Hexapoda</taxon>
        <taxon>Insecta</taxon>
        <taxon>Pterygota</taxon>
        <taxon>Neoptera</taxon>
        <taxon>Paraneoptera</taxon>
        <taxon>Hemiptera</taxon>
        <taxon>Heteroptera</taxon>
        <taxon>Panheteroptera</taxon>
        <taxon>Pentatomomorpha</taxon>
        <taxon>Coreoidea</taxon>
        <taxon>Alydidae</taxon>
        <taxon>Riptortus</taxon>
    </lineage>
</organism>
<reference evidence="7" key="1">
    <citation type="journal article" date="2013" name="PLoS ONE">
        <title>Gene expression in gut symbiotic organ of stinkbug affected by extracellular bacterial symbiont.</title>
        <authorList>
            <person name="Futahashi R."/>
            <person name="Tanaka K."/>
            <person name="Tanahashi M."/>
            <person name="Nikoh N."/>
            <person name="Kikuchi Y."/>
            <person name="Lee B.L."/>
            <person name="Fukatsu T."/>
        </authorList>
    </citation>
    <scope>NUCLEOTIDE SEQUENCE</scope>
    <source>
        <tissue evidence="7">Midgut</tissue>
    </source>
</reference>
<dbReference type="EMBL" id="AK417867">
    <property type="protein sequence ID" value="BAN21082.1"/>
    <property type="molecule type" value="mRNA"/>
</dbReference>
<protein>
    <recommendedName>
        <fullName evidence="6">Proteasome subunit beta</fullName>
    </recommendedName>
</protein>
<dbReference type="PROSITE" id="PS51476">
    <property type="entry name" value="PROTEASOME_BETA_2"/>
    <property type="match status" value="1"/>
</dbReference>
<evidence type="ECO:0000256" key="3">
    <source>
        <dbReference type="ARBA" id="ARBA00023242"/>
    </source>
</evidence>
<dbReference type="Pfam" id="PF00227">
    <property type="entry name" value="Proteasome"/>
    <property type="match status" value="1"/>
</dbReference>
<dbReference type="SUPFAM" id="SSF56235">
    <property type="entry name" value="N-terminal nucleophile aminohydrolases (Ntn hydrolases)"/>
    <property type="match status" value="1"/>
</dbReference>
<sequence length="256" mass="28752">MLAFNDLMSPFCGSTNNSDRLENHEVKIIKASDFFSRTVSPMTTTASVIGIKFQNGVAIAADVGGNYGSLNRYKYLERIYKVNNSIVMATTGDYADFQYIKDFVQQRIISEEILEDNFSMKPFSLHTWLTRVMYNRRSKMDPLWNNVVVAGFDAQGPFLGAVDKLGLSYQDTCVATGMGSYLVTPMLRDAVDKYRGNMTKQQAQQVLAQGMEILFYRDTQSAQKFQTAFVTAEGVEITPEIEIKGAWDIATYVSGY</sequence>
<dbReference type="PANTHER" id="PTHR32194:SF6">
    <property type="entry name" value="PROTEASOME SUBUNIT BETA"/>
    <property type="match status" value="1"/>
</dbReference>
<dbReference type="GO" id="GO:0005737">
    <property type="term" value="C:cytoplasm"/>
    <property type="evidence" value="ECO:0007669"/>
    <property type="project" value="UniProtKB-SubCell"/>
</dbReference>
<dbReference type="AlphaFoldDB" id="R4WT15"/>
<dbReference type="GO" id="GO:0051603">
    <property type="term" value="P:proteolysis involved in protein catabolic process"/>
    <property type="evidence" value="ECO:0007669"/>
    <property type="project" value="InterPro"/>
</dbReference>
<name>R4WT15_RIPPE</name>
<evidence type="ECO:0000256" key="2">
    <source>
        <dbReference type="ARBA" id="ARBA00022942"/>
    </source>
</evidence>
<evidence type="ECO:0000256" key="1">
    <source>
        <dbReference type="ARBA" id="ARBA00022490"/>
    </source>
</evidence>
<dbReference type="PANTHER" id="PTHR32194">
    <property type="entry name" value="METALLOPROTEASE TLDD"/>
    <property type="match status" value="1"/>
</dbReference>
<comment type="subunit">
    <text evidence="5">The 26S proteasome consists of a 20S proteasome core and two 19S regulatory subunits. The 20S proteasome core is composed of 28 subunits that are arranged in four stacked rings, resulting in a barrel-shaped structure. The two end rings are each formed by seven alpha subunits, and the two central rings are each formed by seven beta subunits. The catalytic chamber with the active sites is on the inside of the barrel.</text>
</comment>
<proteinExistence type="evidence at transcript level"/>
<dbReference type="InterPro" id="IPR001353">
    <property type="entry name" value="Proteasome_sua/b"/>
</dbReference>
<dbReference type="GO" id="GO:0019774">
    <property type="term" value="C:proteasome core complex, beta-subunit complex"/>
    <property type="evidence" value="ECO:0007669"/>
    <property type="project" value="UniProtKB-UniRule"/>
</dbReference>
<keyword evidence="2 6" id="KW-0647">Proteasome</keyword>
<comment type="subcellular location">
    <subcellularLocation>
        <location evidence="6">Cytoplasm</location>
    </subcellularLocation>
    <subcellularLocation>
        <location evidence="6">Nucleus</location>
    </subcellularLocation>
</comment>